<dbReference type="PANTHER" id="PTHR46481">
    <property type="entry name" value="ZINC FINGER BED DOMAIN-CONTAINING PROTEIN 4"/>
    <property type="match status" value="1"/>
</dbReference>
<dbReference type="EMBL" id="JANJYJ010000005">
    <property type="protein sequence ID" value="KAK3211880.1"/>
    <property type="molecule type" value="Genomic_DNA"/>
</dbReference>
<evidence type="ECO:0000313" key="2">
    <source>
        <dbReference type="EMBL" id="KAK3211880.1"/>
    </source>
</evidence>
<feature type="compositionally biased region" description="Polar residues" evidence="1">
    <location>
        <begin position="1"/>
        <end position="27"/>
    </location>
</feature>
<reference evidence="2" key="1">
    <citation type="journal article" date="2023" name="Plant J.">
        <title>Genome sequences and population genomics provide insights into the demographic history, inbreeding, and mutation load of two 'living fossil' tree species of Dipteronia.</title>
        <authorList>
            <person name="Feng Y."/>
            <person name="Comes H.P."/>
            <person name="Chen J."/>
            <person name="Zhu S."/>
            <person name="Lu R."/>
            <person name="Zhang X."/>
            <person name="Li P."/>
            <person name="Qiu J."/>
            <person name="Olsen K.M."/>
            <person name="Qiu Y."/>
        </authorList>
    </citation>
    <scope>NUCLEOTIDE SEQUENCE</scope>
    <source>
        <strain evidence="2">NBL</strain>
    </source>
</reference>
<dbReference type="PANTHER" id="PTHR46481:SF11">
    <property type="entry name" value="ZINC FINGER BED DOMAIN-CONTAINING PROTEIN RICESLEEPER 2-LIKE"/>
    <property type="match status" value="1"/>
</dbReference>
<gene>
    <name evidence="2" type="ORF">Dsin_016586</name>
</gene>
<evidence type="ECO:0008006" key="4">
    <source>
        <dbReference type="Google" id="ProtNLM"/>
    </source>
</evidence>
<dbReference type="SMART" id="SM00614">
    <property type="entry name" value="ZnF_BED"/>
    <property type="match status" value="1"/>
</dbReference>
<dbReference type="SUPFAM" id="SSF53098">
    <property type="entry name" value="Ribonuclease H-like"/>
    <property type="match status" value="1"/>
</dbReference>
<organism evidence="2 3">
    <name type="scientific">Dipteronia sinensis</name>
    <dbReference type="NCBI Taxonomy" id="43782"/>
    <lineage>
        <taxon>Eukaryota</taxon>
        <taxon>Viridiplantae</taxon>
        <taxon>Streptophyta</taxon>
        <taxon>Embryophyta</taxon>
        <taxon>Tracheophyta</taxon>
        <taxon>Spermatophyta</taxon>
        <taxon>Magnoliopsida</taxon>
        <taxon>eudicotyledons</taxon>
        <taxon>Gunneridae</taxon>
        <taxon>Pentapetalae</taxon>
        <taxon>rosids</taxon>
        <taxon>malvids</taxon>
        <taxon>Sapindales</taxon>
        <taxon>Sapindaceae</taxon>
        <taxon>Hippocastanoideae</taxon>
        <taxon>Acereae</taxon>
        <taxon>Dipteronia</taxon>
    </lineage>
</organism>
<feature type="region of interest" description="Disordered" evidence="1">
    <location>
        <begin position="1"/>
        <end position="35"/>
    </location>
</feature>
<keyword evidence="3" id="KW-1185">Reference proteome</keyword>
<protein>
    <recommendedName>
        <fullName evidence="4">BED-type domain-containing protein</fullName>
    </recommendedName>
</protein>
<dbReference type="Proteomes" id="UP001281410">
    <property type="component" value="Unassembled WGS sequence"/>
</dbReference>
<dbReference type="SUPFAM" id="SSF57667">
    <property type="entry name" value="beta-beta-alpha zinc fingers"/>
    <property type="match status" value="1"/>
</dbReference>
<dbReference type="InterPro" id="IPR052035">
    <property type="entry name" value="ZnF_BED_domain_contain"/>
</dbReference>
<dbReference type="AlphaFoldDB" id="A0AAE0E650"/>
<name>A0AAE0E650_9ROSI</name>
<dbReference type="InterPro" id="IPR036236">
    <property type="entry name" value="Znf_C2H2_sf"/>
</dbReference>
<sequence length="239" mass="27486">MSTSKSITQDQDQPTPIPTHSSHNEVTNIDAESGDIEIDSCVNEDGKRKLTSKVWDSFNREKINGVWTAICKGCNKNLSGKGTSGTSHLKKHRDNCPRMQFRDVGQMLKATKTKEGDVEIRTFKFDQDTTRKELANMVILHEYHLSMVEHSRFHRFMGTAQPLFKIPSRNTLKSDILQIYDYERAKLKGLLEKNKGRIALTTDMWTSHNQRKGFMAITTHFVDNSWTLQSRIIRYAITH</sequence>
<evidence type="ECO:0000313" key="3">
    <source>
        <dbReference type="Proteomes" id="UP001281410"/>
    </source>
</evidence>
<comment type="caution">
    <text evidence="2">The sequence shown here is derived from an EMBL/GenBank/DDBJ whole genome shotgun (WGS) entry which is preliminary data.</text>
</comment>
<dbReference type="InterPro" id="IPR012337">
    <property type="entry name" value="RNaseH-like_sf"/>
</dbReference>
<accession>A0AAE0E650</accession>
<proteinExistence type="predicted"/>
<evidence type="ECO:0000256" key="1">
    <source>
        <dbReference type="SAM" id="MobiDB-lite"/>
    </source>
</evidence>